<gene>
    <name evidence="2" type="ORF">MCHLO_01578</name>
</gene>
<feature type="compositionally biased region" description="Basic and acidic residues" evidence="1">
    <location>
        <begin position="57"/>
        <end position="68"/>
    </location>
</feature>
<keyword evidence="3" id="KW-1185">Reference proteome</keyword>
<organism evidence="2 3">
    <name type="scientific">Mycena chlorophos</name>
    <name type="common">Agaric fungus</name>
    <name type="synonym">Agaricus chlorophos</name>
    <dbReference type="NCBI Taxonomy" id="658473"/>
    <lineage>
        <taxon>Eukaryota</taxon>
        <taxon>Fungi</taxon>
        <taxon>Dikarya</taxon>
        <taxon>Basidiomycota</taxon>
        <taxon>Agaricomycotina</taxon>
        <taxon>Agaricomycetes</taxon>
        <taxon>Agaricomycetidae</taxon>
        <taxon>Agaricales</taxon>
        <taxon>Marasmiineae</taxon>
        <taxon>Mycenaceae</taxon>
        <taxon>Mycena</taxon>
    </lineage>
</organism>
<evidence type="ECO:0000256" key="1">
    <source>
        <dbReference type="SAM" id="MobiDB-lite"/>
    </source>
</evidence>
<dbReference type="EMBL" id="DF839448">
    <property type="protein sequence ID" value="GAT43919.1"/>
    <property type="molecule type" value="Genomic_DNA"/>
</dbReference>
<evidence type="ECO:0000313" key="2">
    <source>
        <dbReference type="EMBL" id="GAT43919.1"/>
    </source>
</evidence>
<proteinExistence type="predicted"/>
<evidence type="ECO:0000313" key="3">
    <source>
        <dbReference type="Proteomes" id="UP000815677"/>
    </source>
</evidence>
<feature type="compositionally biased region" description="Low complexity" evidence="1">
    <location>
        <begin position="128"/>
        <end position="148"/>
    </location>
</feature>
<name>A0ABQ0KYB4_MYCCL</name>
<dbReference type="Proteomes" id="UP000815677">
    <property type="component" value="Unassembled WGS sequence"/>
</dbReference>
<accession>A0ABQ0KYB4</accession>
<reference evidence="2" key="1">
    <citation type="submission" date="2014-09" db="EMBL/GenBank/DDBJ databases">
        <title>Genome sequence of the luminous mushroom Mycena chlorophos for searching fungal bioluminescence genes.</title>
        <authorList>
            <person name="Tanaka Y."/>
            <person name="Kasuga D."/>
            <person name="Oba Y."/>
            <person name="Hase S."/>
            <person name="Sato K."/>
            <person name="Oba Y."/>
            <person name="Sakakibara Y."/>
        </authorList>
    </citation>
    <scope>NUCLEOTIDE SEQUENCE</scope>
</reference>
<sequence>MRGFWKPAPRTLWEELLERHERERAELLRWEEDKGLPPVMKKSASLETLRARVRPRAGADDAADRDAPDVQVGGYCSSSMEDQESDAESAACDSTWWAHFGSSSHDSDAESAGPSAPMRGFRRRARSDSMSEGSSVESSSPPGSSSSESWEDLGEVDSSSNGEWDGASERGL</sequence>
<feature type="region of interest" description="Disordered" evidence="1">
    <location>
        <begin position="41"/>
        <end position="172"/>
    </location>
</feature>
<protein>
    <submittedName>
        <fullName evidence="2">Uncharacterized protein</fullName>
    </submittedName>
</protein>